<accession>A0A0C3AK69</accession>
<dbReference type="AlphaFoldDB" id="A0A0C3AK69"/>
<reference evidence="4 5" key="1">
    <citation type="submission" date="2014-04" db="EMBL/GenBank/DDBJ databases">
        <authorList>
            <consortium name="DOE Joint Genome Institute"/>
            <person name="Kuo A."/>
            <person name="Zuccaro A."/>
            <person name="Kohler A."/>
            <person name="Nagy L.G."/>
            <person name="Floudas D."/>
            <person name="Copeland A."/>
            <person name="Barry K.W."/>
            <person name="Cichocki N."/>
            <person name="Veneault-Fourrey C."/>
            <person name="LaButti K."/>
            <person name="Lindquist E.A."/>
            <person name="Lipzen A."/>
            <person name="Lundell T."/>
            <person name="Morin E."/>
            <person name="Murat C."/>
            <person name="Sun H."/>
            <person name="Tunlid A."/>
            <person name="Henrissat B."/>
            <person name="Grigoriev I.V."/>
            <person name="Hibbett D.S."/>
            <person name="Martin F."/>
            <person name="Nordberg H.P."/>
            <person name="Cantor M.N."/>
            <person name="Hua S.X."/>
        </authorList>
    </citation>
    <scope>NUCLEOTIDE SEQUENCE [LARGE SCALE GENOMIC DNA]</scope>
    <source>
        <strain evidence="4 5">MAFF 305830</strain>
    </source>
</reference>
<dbReference type="EMBL" id="KN824434">
    <property type="protein sequence ID" value="KIM20439.1"/>
    <property type="molecule type" value="Genomic_DNA"/>
</dbReference>
<dbReference type="HOGENOM" id="CLU_026455_2_0_1"/>
<evidence type="ECO:0000256" key="3">
    <source>
        <dbReference type="SAM" id="Phobius"/>
    </source>
</evidence>
<keyword evidence="3" id="KW-0472">Membrane</keyword>
<feature type="transmembrane region" description="Helical" evidence="3">
    <location>
        <begin position="65"/>
        <end position="86"/>
    </location>
</feature>
<feature type="region of interest" description="Disordered" evidence="2">
    <location>
        <begin position="1"/>
        <end position="20"/>
    </location>
</feature>
<organism evidence="4 5">
    <name type="scientific">Serendipita vermifera MAFF 305830</name>
    <dbReference type="NCBI Taxonomy" id="933852"/>
    <lineage>
        <taxon>Eukaryota</taxon>
        <taxon>Fungi</taxon>
        <taxon>Dikarya</taxon>
        <taxon>Basidiomycota</taxon>
        <taxon>Agaricomycotina</taxon>
        <taxon>Agaricomycetes</taxon>
        <taxon>Sebacinales</taxon>
        <taxon>Serendipitaceae</taxon>
        <taxon>Serendipita</taxon>
    </lineage>
</organism>
<keyword evidence="3" id="KW-1133">Transmembrane helix</keyword>
<dbReference type="STRING" id="933852.A0A0C3AK69"/>
<dbReference type="OrthoDB" id="4179406at2759"/>
<gene>
    <name evidence="4" type="ORF">M408DRAFT_307767</name>
</gene>
<keyword evidence="5" id="KW-1185">Reference proteome</keyword>
<protein>
    <submittedName>
        <fullName evidence="4">Uncharacterized protein</fullName>
    </submittedName>
</protein>
<keyword evidence="3" id="KW-0812">Transmembrane</keyword>
<feature type="coiled-coil region" evidence="1">
    <location>
        <begin position="337"/>
        <end position="398"/>
    </location>
</feature>
<reference evidence="5" key="2">
    <citation type="submission" date="2015-01" db="EMBL/GenBank/DDBJ databases">
        <title>Evolutionary Origins and Diversification of the Mycorrhizal Mutualists.</title>
        <authorList>
            <consortium name="DOE Joint Genome Institute"/>
            <consortium name="Mycorrhizal Genomics Consortium"/>
            <person name="Kohler A."/>
            <person name="Kuo A."/>
            <person name="Nagy L.G."/>
            <person name="Floudas D."/>
            <person name="Copeland A."/>
            <person name="Barry K.W."/>
            <person name="Cichocki N."/>
            <person name="Veneault-Fourrey C."/>
            <person name="LaButti K."/>
            <person name="Lindquist E.A."/>
            <person name="Lipzen A."/>
            <person name="Lundell T."/>
            <person name="Morin E."/>
            <person name="Murat C."/>
            <person name="Riley R."/>
            <person name="Ohm R."/>
            <person name="Sun H."/>
            <person name="Tunlid A."/>
            <person name="Henrissat B."/>
            <person name="Grigoriev I.V."/>
            <person name="Hibbett D.S."/>
            <person name="Martin F."/>
        </authorList>
    </citation>
    <scope>NUCLEOTIDE SEQUENCE [LARGE SCALE GENOMIC DNA]</scope>
    <source>
        <strain evidence="5">MAFF 305830</strain>
    </source>
</reference>
<name>A0A0C3AK69_SERVB</name>
<evidence type="ECO:0000313" key="5">
    <source>
        <dbReference type="Proteomes" id="UP000054097"/>
    </source>
</evidence>
<evidence type="ECO:0000313" key="4">
    <source>
        <dbReference type="EMBL" id="KIM20439.1"/>
    </source>
</evidence>
<proteinExistence type="predicted"/>
<keyword evidence="1" id="KW-0175">Coiled coil</keyword>
<evidence type="ECO:0000256" key="1">
    <source>
        <dbReference type="SAM" id="Coils"/>
    </source>
</evidence>
<sequence length="417" mass="46576">MPEAMRNIQPSDVEGNEKEIPLDPRLAPVPNRKIILQERIQESVTSVLSLLMELLMSALRLLKRFIALTIIVYVILVLLSKAPFILPAFDSICTTPLSSVITLCNTTKPLKAINFAQQPRFSDLVTIQMGFEHIMEPTGLDLTLPFRMQRIETAVGDLNALVEVSNLESKDLISSSLDAFAVSARNASRLLSRLESGVGGAVDLVLAADSTAIRSLESIEKREQNRHVISTIINSSTTSKSRKKIVETYIHTAEVTESTVLQLIEKASVILAILDQLESQMVFIHEVVSREGETKQRREEVLVYLWTRLGASRDRLELFAEHHSLLSQVENCRLAAATQVKRTLEKLEKLAAEVDDLRDDVEASSLGHEATVSLRTYIETLEKGVQRLSEERDRAKVKKETFLRIILDGHQHAGIGQ</sequence>
<evidence type="ECO:0000256" key="2">
    <source>
        <dbReference type="SAM" id="MobiDB-lite"/>
    </source>
</evidence>
<dbReference type="Proteomes" id="UP000054097">
    <property type="component" value="Unassembled WGS sequence"/>
</dbReference>